<organism evidence="1">
    <name type="scientific">marine sediment metagenome</name>
    <dbReference type="NCBI Taxonomy" id="412755"/>
    <lineage>
        <taxon>unclassified sequences</taxon>
        <taxon>metagenomes</taxon>
        <taxon>ecological metagenomes</taxon>
    </lineage>
</organism>
<evidence type="ECO:0000313" key="1">
    <source>
        <dbReference type="EMBL" id="GAF83929.1"/>
    </source>
</evidence>
<feature type="non-terminal residue" evidence="1">
    <location>
        <position position="1"/>
    </location>
</feature>
<protein>
    <submittedName>
        <fullName evidence="1">Uncharacterized protein</fullName>
    </submittedName>
</protein>
<dbReference type="AlphaFoldDB" id="X0SS75"/>
<gene>
    <name evidence="1" type="ORF">S01H1_12050</name>
</gene>
<proteinExistence type="predicted"/>
<accession>X0SS75</accession>
<reference evidence="1" key="1">
    <citation type="journal article" date="2014" name="Front. Microbiol.">
        <title>High frequency of phylogenetically diverse reductive dehalogenase-homologous genes in deep subseafloor sedimentary metagenomes.</title>
        <authorList>
            <person name="Kawai M."/>
            <person name="Futagami T."/>
            <person name="Toyoda A."/>
            <person name="Takaki Y."/>
            <person name="Nishi S."/>
            <person name="Hori S."/>
            <person name="Arai W."/>
            <person name="Tsubouchi T."/>
            <person name="Morono Y."/>
            <person name="Uchiyama I."/>
            <person name="Ito T."/>
            <person name="Fujiyama A."/>
            <person name="Inagaki F."/>
            <person name="Takami H."/>
        </authorList>
    </citation>
    <scope>NUCLEOTIDE SEQUENCE</scope>
    <source>
        <strain evidence="1">Expedition CK06-06</strain>
    </source>
</reference>
<comment type="caution">
    <text evidence="1">The sequence shown here is derived from an EMBL/GenBank/DDBJ whole genome shotgun (WGS) entry which is preliminary data.</text>
</comment>
<name>X0SS75_9ZZZZ</name>
<sequence length="35" mass="3946">EKSILNPNAIVQNSVICDNVEIEENRKIIKYSAIS</sequence>
<dbReference type="EMBL" id="BARS01006163">
    <property type="protein sequence ID" value="GAF83929.1"/>
    <property type="molecule type" value="Genomic_DNA"/>
</dbReference>